<gene>
    <name evidence="1" type="ORF">CBP51_09955</name>
</gene>
<dbReference type="RefSeq" id="WP_094984724.1">
    <property type="nucleotide sequence ID" value="NZ_NHNI01000001.1"/>
</dbReference>
<evidence type="ECO:0000313" key="2">
    <source>
        <dbReference type="Proteomes" id="UP000216101"/>
    </source>
</evidence>
<comment type="caution">
    <text evidence="1">The sequence shown here is derived from an EMBL/GenBank/DDBJ whole genome shotgun (WGS) entry which is preliminary data.</text>
</comment>
<proteinExistence type="predicted"/>
<accession>A0A266QD49</accession>
<protein>
    <recommendedName>
        <fullName evidence="3">Thiol-disulfide oxidoreductase</fullName>
    </recommendedName>
</protein>
<evidence type="ECO:0008006" key="3">
    <source>
        <dbReference type="Google" id="ProtNLM"/>
    </source>
</evidence>
<dbReference type="GO" id="GO:0015035">
    <property type="term" value="F:protein-disulfide reductase activity"/>
    <property type="evidence" value="ECO:0007669"/>
    <property type="project" value="InterPro"/>
</dbReference>
<dbReference type="InterPro" id="IPR044691">
    <property type="entry name" value="DCC1_Trx"/>
</dbReference>
<dbReference type="Proteomes" id="UP000216101">
    <property type="component" value="Unassembled WGS sequence"/>
</dbReference>
<dbReference type="PANTHER" id="PTHR34290:SF2">
    <property type="entry name" value="OS04G0668800 PROTEIN"/>
    <property type="match status" value="1"/>
</dbReference>
<dbReference type="InterPro" id="IPR007263">
    <property type="entry name" value="DCC1-like"/>
</dbReference>
<keyword evidence="2" id="KW-1185">Reference proteome</keyword>
<reference evidence="2" key="1">
    <citation type="submission" date="2017-05" db="EMBL/GenBank/DDBJ databases">
        <authorList>
            <person name="Barney B.M."/>
        </authorList>
    </citation>
    <scope>NUCLEOTIDE SEQUENCE [LARGE SCALE GENOMIC DNA]</scope>
    <source>
        <strain evidence="2">PSBB022</strain>
    </source>
</reference>
<dbReference type="EMBL" id="NHNI01000001">
    <property type="protein sequence ID" value="OZY87279.1"/>
    <property type="molecule type" value="Genomic_DNA"/>
</dbReference>
<name>A0A266QD49_9GAMM</name>
<sequence>MSLPLPTASAQLFYDGRCPLCAREMALLRKHARAGLTLVDIHSLDCINDAEREQLLRDLHLLQPDGRWQLGVEANVTAWSFTPVGFLWKPLRWKIWSGVVDRVYRRWADKRYCKNYACALDNPH</sequence>
<organism evidence="1 2">
    <name type="scientific">Cellvibrio mixtus</name>
    <dbReference type="NCBI Taxonomy" id="39650"/>
    <lineage>
        <taxon>Bacteria</taxon>
        <taxon>Pseudomonadati</taxon>
        <taxon>Pseudomonadota</taxon>
        <taxon>Gammaproteobacteria</taxon>
        <taxon>Cellvibrionales</taxon>
        <taxon>Cellvibrionaceae</taxon>
        <taxon>Cellvibrio</taxon>
    </lineage>
</organism>
<evidence type="ECO:0000313" key="1">
    <source>
        <dbReference type="EMBL" id="OZY87279.1"/>
    </source>
</evidence>
<dbReference type="PANTHER" id="PTHR34290">
    <property type="entry name" value="SI:CH73-390P7.2"/>
    <property type="match status" value="1"/>
</dbReference>
<dbReference type="AlphaFoldDB" id="A0A266QD49"/>
<dbReference type="Pfam" id="PF04134">
    <property type="entry name" value="DCC1-like"/>
    <property type="match status" value="1"/>
</dbReference>